<dbReference type="PROSITE" id="PS00676">
    <property type="entry name" value="SIGMA54_INTERACT_2"/>
    <property type="match status" value="1"/>
</dbReference>
<evidence type="ECO:0000256" key="13">
    <source>
        <dbReference type="ARBA" id="ARBA00023231"/>
    </source>
</evidence>
<dbReference type="InterPro" id="IPR002078">
    <property type="entry name" value="Sigma_54_int"/>
</dbReference>
<evidence type="ECO:0000256" key="1">
    <source>
        <dbReference type="ARBA" id="ARBA00004496"/>
    </source>
</evidence>
<dbReference type="InterPro" id="IPR001789">
    <property type="entry name" value="Sig_transdc_resp-reg_receiver"/>
</dbReference>
<dbReference type="SMART" id="SM00382">
    <property type="entry name" value="AAA"/>
    <property type="match status" value="1"/>
</dbReference>
<keyword evidence="5 14" id="KW-0597">Phosphoprotein</keyword>
<gene>
    <name evidence="15" type="primary">ntrC</name>
    <name evidence="18" type="ORF">A9179_19790</name>
</gene>
<name>A0ABR7S7T9_AQUAC</name>
<feature type="domain" description="Sigma-54 factor interaction" evidence="16">
    <location>
        <begin position="141"/>
        <end position="370"/>
    </location>
</feature>
<evidence type="ECO:0000313" key="18">
    <source>
        <dbReference type="EMBL" id="MBC9252513.1"/>
    </source>
</evidence>
<evidence type="ECO:0000256" key="4">
    <source>
        <dbReference type="ARBA" id="ARBA00022491"/>
    </source>
</evidence>
<evidence type="ECO:0000256" key="3">
    <source>
        <dbReference type="ARBA" id="ARBA00022490"/>
    </source>
</evidence>
<evidence type="ECO:0000259" key="16">
    <source>
        <dbReference type="PROSITE" id="PS50045"/>
    </source>
</evidence>
<dbReference type="InterPro" id="IPR009057">
    <property type="entry name" value="Homeodomain-like_sf"/>
</dbReference>
<dbReference type="SUPFAM" id="SSF52172">
    <property type="entry name" value="CheY-like"/>
    <property type="match status" value="1"/>
</dbReference>
<dbReference type="PANTHER" id="PTHR32071:SF95">
    <property type="entry name" value="DNA-BINDING TRANSCRIPTIONAL REGULATOR NTRC"/>
    <property type="match status" value="1"/>
</dbReference>
<dbReference type="NCBIfam" id="TIGR01818">
    <property type="entry name" value="ntrC"/>
    <property type="match status" value="1"/>
</dbReference>
<evidence type="ECO:0000256" key="6">
    <source>
        <dbReference type="ARBA" id="ARBA00022741"/>
    </source>
</evidence>
<dbReference type="SUPFAM" id="SSF52540">
    <property type="entry name" value="P-loop containing nucleoside triphosphate hydrolases"/>
    <property type="match status" value="1"/>
</dbReference>
<dbReference type="Gene3D" id="1.10.10.60">
    <property type="entry name" value="Homeodomain-like"/>
    <property type="match status" value="1"/>
</dbReference>
<dbReference type="PROSITE" id="PS50110">
    <property type="entry name" value="RESPONSE_REGULATORY"/>
    <property type="match status" value="1"/>
</dbReference>
<keyword evidence="12 15" id="KW-0804">Transcription</keyword>
<dbReference type="InterPro" id="IPR025662">
    <property type="entry name" value="Sigma_54_int_dom_ATP-bd_1"/>
</dbReference>
<dbReference type="CDD" id="cd19919">
    <property type="entry name" value="REC_NtrC"/>
    <property type="match status" value="1"/>
</dbReference>
<dbReference type="Gene3D" id="1.10.8.60">
    <property type="match status" value="1"/>
</dbReference>
<dbReference type="InterPro" id="IPR011006">
    <property type="entry name" value="CheY-like_superfamily"/>
</dbReference>
<keyword evidence="3 15" id="KW-0963">Cytoplasm</keyword>
<dbReference type="Pfam" id="PF25601">
    <property type="entry name" value="AAA_lid_14"/>
    <property type="match status" value="1"/>
</dbReference>
<dbReference type="Gene3D" id="3.40.50.300">
    <property type="entry name" value="P-loop containing nucleotide triphosphate hydrolases"/>
    <property type="match status" value="1"/>
</dbReference>
<keyword evidence="6 15" id="KW-0547">Nucleotide-binding</keyword>
<dbReference type="Proteomes" id="UP000744555">
    <property type="component" value="Unassembled WGS sequence"/>
</dbReference>
<dbReference type="Gene3D" id="3.40.50.2300">
    <property type="match status" value="1"/>
</dbReference>
<evidence type="ECO:0000256" key="2">
    <source>
        <dbReference type="ARBA" id="ARBA00019059"/>
    </source>
</evidence>
<keyword evidence="8 15" id="KW-0902">Two-component regulatory system</keyword>
<comment type="function">
    <text evidence="15">Member of the two-component regulatory system NtrB/NtrC, which controls expression of the nitrogen-regulated (ntr) genes in response to nitrogen limitation. Phosphorylated NtrC binds directly to DNA and stimulates the formation of open promoter-sigma54-RNA polymerase complexes.</text>
</comment>
<dbReference type="SMART" id="SM00448">
    <property type="entry name" value="REC"/>
    <property type="match status" value="1"/>
</dbReference>
<comment type="caution">
    <text evidence="18">The sequence shown here is derived from an EMBL/GenBank/DDBJ whole genome shotgun (WGS) entry which is preliminary data.</text>
</comment>
<evidence type="ECO:0000256" key="9">
    <source>
        <dbReference type="ARBA" id="ARBA00023015"/>
    </source>
</evidence>
<dbReference type="PROSITE" id="PS00675">
    <property type="entry name" value="SIGMA54_INTERACT_1"/>
    <property type="match status" value="1"/>
</dbReference>
<reference evidence="18 19" key="1">
    <citation type="submission" date="2016-06" db="EMBL/GenBank/DDBJ databases">
        <authorList>
            <person name="Ramos C."/>
            <person name="Pintado A."/>
            <person name="Crespo-Gomez J.I."/>
        </authorList>
    </citation>
    <scope>NUCLEOTIDE SEQUENCE [LARGE SCALE GENOMIC DNA]</scope>
    <source>
        <strain evidence="18 19">AVO110</strain>
    </source>
</reference>
<keyword evidence="11 15" id="KW-0010">Activator</keyword>
<accession>A0ABR7S7T9</accession>
<evidence type="ECO:0000256" key="8">
    <source>
        <dbReference type="ARBA" id="ARBA00023012"/>
    </source>
</evidence>
<evidence type="ECO:0000256" key="5">
    <source>
        <dbReference type="ARBA" id="ARBA00022553"/>
    </source>
</evidence>
<dbReference type="RefSeq" id="WP_187807968.1">
    <property type="nucleotide sequence ID" value="NZ_LZEU01000001.1"/>
</dbReference>
<dbReference type="InterPro" id="IPR010114">
    <property type="entry name" value="Transcript_reg_NtrC"/>
</dbReference>
<proteinExistence type="predicted"/>
<dbReference type="InterPro" id="IPR025943">
    <property type="entry name" value="Sigma_54_int_dom_ATP-bd_2"/>
</dbReference>
<dbReference type="InterPro" id="IPR027417">
    <property type="entry name" value="P-loop_NTPase"/>
</dbReference>
<dbReference type="PROSITE" id="PS50045">
    <property type="entry name" value="SIGMA54_INTERACT_4"/>
    <property type="match status" value="1"/>
</dbReference>
<feature type="modified residue" description="4-aspartylphosphate" evidence="14">
    <location>
        <position position="55"/>
    </location>
</feature>
<evidence type="ECO:0000256" key="11">
    <source>
        <dbReference type="ARBA" id="ARBA00023159"/>
    </source>
</evidence>
<evidence type="ECO:0000256" key="7">
    <source>
        <dbReference type="ARBA" id="ARBA00022840"/>
    </source>
</evidence>
<evidence type="ECO:0000256" key="12">
    <source>
        <dbReference type="ARBA" id="ARBA00023163"/>
    </source>
</evidence>
<dbReference type="InterPro" id="IPR003593">
    <property type="entry name" value="AAA+_ATPase"/>
</dbReference>
<keyword evidence="9 15" id="KW-0805">Transcription regulation</keyword>
<dbReference type="PANTHER" id="PTHR32071">
    <property type="entry name" value="TRANSCRIPTIONAL REGULATORY PROTEIN"/>
    <property type="match status" value="1"/>
</dbReference>
<dbReference type="NCBIfam" id="NF008176">
    <property type="entry name" value="PRK10923.1"/>
    <property type="match status" value="1"/>
</dbReference>
<dbReference type="Pfam" id="PF02954">
    <property type="entry name" value="HTH_8"/>
    <property type="match status" value="1"/>
</dbReference>
<evidence type="ECO:0000256" key="10">
    <source>
        <dbReference type="ARBA" id="ARBA00023125"/>
    </source>
</evidence>
<keyword evidence="10 15" id="KW-0238">DNA-binding</keyword>
<dbReference type="EMBL" id="LZEU01000001">
    <property type="protein sequence ID" value="MBC9252513.1"/>
    <property type="molecule type" value="Genomic_DNA"/>
</dbReference>
<dbReference type="Pfam" id="PF00072">
    <property type="entry name" value="Response_reg"/>
    <property type="match status" value="1"/>
</dbReference>
<evidence type="ECO:0000256" key="14">
    <source>
        <dbReference type="PROSITE-ProRule" id="PRU00169"/>
    </source>
</evidence>
<dbReference type="InterPro" id="IPR002197">
    <property type="entry name" value="HTH_Fis"/>
</dbReference>
<dbReference type="Pfam" id="PF00158">
    <property type="entry name" value="Sigma54_activat"/>
    <property type="match status" value="1"/>
</dbReference>
<dbReference type="InterPro" id="IPR025944">
    <property type="entry name" value="Sigma_54_int_dom_CS"/>
</dbReference>
<keyword evidence="13 15" id="KW-0535">Nitrogen fixation</keyword>
<dbReference type="CDD" id="cd00009">
    <property type="entry name" value="AAA"/>
    <property type="match status" value="1"/>
</dbReference>
<comment type="subcellular location">
    <subcellularLocation>
        <location evidence="1 15">Cytoplasm</location>
    </subcellularLocation>
</comment>
<evidence type="ECO:0000256" key="15">
    <source>
        <dbReference type="RuleBase" id="RU365013"/>
    </source>
</evidence>
<keyword evidence="4 15" id="KW-0678">Repressor</keyword>
<keyword evidence="7 15" id="KW-0067">ATP-binding</keyword>
<dbReference type="PRINTS" id="PR01590">
    <property type="entry name" value="HTHFIS"/>
</dbReference>
<sequence>MSRSETVWIVDDDRSIRWVLEKALQQEGMTTQSFDSADGVLTRLTRQQPDVIISDIRMPGASGLDLLARIRELYPRLPVIIMTAHSDLDSAVASYQGGAFEYLPKPFDVDEAVSLVKRAFQHAQEQQGLEVPTAQARTPEIIGEAPAMQEVFRAIGRLSHSNITVLINGESGTGKELVAHALHRHSPRAASPFIALNMAAIPKDLMESELFGHEKGAFTGAANQRRGRFEQADGGTLFLDEIGDMPADTQTRLLRVLADGEFYRVGGHTPVKVDVRIIAATHQNLESLVQAGKFREDLFHRLNVIRIHIPRLSDRREDIPTLARHFLGRAAQELAVEPKLLKSETEDYLKHLPWPGNVRQLENTCRWITVMASGREVHIDDLPPELLTQPQESAPATNWEQALRQWADQSLARGQSSLLDSAVPAFERIMIETALKHTAGRRRDAAVLLGWGRNTLTRKIKELGMKVDGADDDDGDE</sequence>
<dbReference type="PROSITE" id="PS00688">
    <property type="entry name" value="SIGMA54_INTERACT_3"/>
    <property type="match status" value="1"/>
</dbReference>
<keyword evidence="19" id="KW-1185">Reference proteome</keyword>
<evidence type="ECO:0000259" key="17">
    <source>
        <dbReference type="PROSITE" id="PS50110"/>
    </source>
</evidence>
<feature type="domain" description="Response regulatory" evidence="17">
    <location>
        <begin position="6"/>
        <end position="120"/>
    </location>
</feature>
<organism evidence="18 19">
    <name type="scientific">Aquipseudomonas alcaligenes</name>
    <name type="common">Pseudomonas alcaligenes</name>
    <dbReference type="NCBI Taxonomy" id="43263"/>
    <lineage>
        <taxon>Bacteria</taxon>
        <taxon>Pseudomonadati</taxon>
        <taxon>Pseudomonadota</taxon>
        <taxon>Gammaproteobacteria</taxon>
        <taxon>Pseudomonadales</taxon>
        <taxon>Pseudomonadaceae</taxon>
        <taxon>Aquipseudomonas</taxon>
    </lineage>
</organism>
<dbReference type="InterPro" id="IPR058031">
    <property type="entry name" value="AAA_lid_NorR"/>
</dbReference>
<dbReference type="SUPFAM" id="SSF46689">
    <property type="entry name" value="Homeodomain-like"/>
    <property type="match status" value="1"/>
</dbReference>
<protein>
    <recommendedName>
        <fullName evidence="2 15">DNA-binding transcriptional regulator NtrC</fullName>
    </recommendedName>
    <alternativeName>
        <fullName evidence="15">Nitrogen regulation protein NR(I)</fullName>
    </alternativeName>
</protein>
<evidence type="ECO:0000313" key="19">
    <source>
        <dbReference type="Proteomes" id="UP000744555"/>
    </source>
</evidence>